<name>A0A2H0BX07_9BACT</name>
<dbReference type="PANTHER" id="PTHR33516:SF2">
    <property type="entry name" value="LEXA REPRESSOR-RELATED"/>
    <property type="match status" value="1"/>
</dbReference>
<dbReference type="CDD" id="cd06529">
    <property type="entry name" value="S24_LexA-like"/>
    <property type="match status" value="1"/>
</dbReference>
<dbReference type="PRINTS" id="PR00508">
    <property type="entry name" value="S21N4MTFRASE"/>
</dbReference>
<evidence type="ECO:0000259" key="17">
    <source>
        <dbReference type="Pfam" id="PF00717"/>
    </source>
</evidence>
<keyword evidence="2 14" id="KW-0678">Repressor</keyword>
<evidence type="ECO:0000256" key="6">
    <source>
        <dbReference type="ARBA" id="ARBA00022763"/>
    </source>
</evidence>
<comment type="catalytic activity">
    <reaction evidence="14">
        <text>Hydrolysis of Ala-|-Gly bond in repressor LexA.</text>
        <dbReference type="EC" id="3.4.21.88"/>
    </reaction>
</comment>
<dbReference type="InterPro" id="IPR006197">
    <property type="entry name" value="Peptidase_S24_LexA"/>
</dbReference>
<dbReference type="InterPro" id="IPR002941">
    <property type="entry name" value="DNA_methylase_N4/N6"/>
</dbReference>
<evidence type="ECO:0000256" key="5">
    <source>
        <dbReference type="ARBA" id="ARBA00022705"/>
    </source>
</evidence>
<dbReference type="Gene3D" id="3.40.50.150">
    <property type="entry name" value="Vaccinia Virus protein VP39"/>
    <property type="match status" value="1"/>
</dbReference>
<evidence type="ECO:0000256" key="11">
    <source>
        <dbReference type="ARBA" id="ARBA00023163"/>
    </source>
</evidence>
<keyword evidence="4" id="KW-0808">Transferase</keyword>
<dbReference type="GO" id="GO:0006508">
    <property type="term" value="P:proteolysis"/>
    <property type="evidence" value="ECO:0007669"/>
    <property type="project" value="InterPro"/>
</dbReference>
<evidence type="ECO:0000256" key="2">
    <source>
        <dbReference type="ARBA" id="ARBA00022491"/>
    </source>
</evidence>
<sequence length="497" mass="57597">MLTKKQKQIIDYIKKFIEEKDYAPSLEELRRHFRLASKSTIHQHIEALKDKGYLNKLNYQARSIEISKDKKSDLVEIPLLGAIAAGSPIEAIEFPETISIPKSQLSKSGEHFALRVQGDSMLKEGIFDRDIVIIRKQPDAENGETVVALLDDNQVTLKKIYKEKNRFRLQPANPNLKPIFVNELTIQGKVTSVIRSFEELKEKIFSIGNLGVQKNKTPKNGVLKKYLNKVFLGDIIDLLKKLPDKSVDMIFGDPDYNVGIKYGDRTYTKNFNEYIDWYIKLMKESMRVLKNDGNLFTMNYPKQNAHLRVKYLDNVYPLIHEYIWNYNTNVGHSPKRFTTAHRTILHVRKTKNNKFYKDNVALPYKNPTDKRILNNLKNGSKGRMPYSWFYFDLVKNVSKEKTYHACQIPQKLTEMLIKSCTISNDVVLVLFGGSGSELEVCKSLNRQYISAEIDPKYHGLITDRLKNGYIKKKYKLQFKKNKMPEIIPNLSLFSRGV</sequence>
<dbReference type="EC" id="3.4.21.88" evidence="14"/>
<proteinExistence type="inferred from homology"/>
<evidence type="ECO:0000256" key="10">
    <source>
        <dbReference type="ARBA" id="ARBA00023125"/>
    </source>
</evidence>
<dbReference type="InterPro" id="IPR001091">
    <property type="entry name" value="RM_Methyltransferase"/>
</dbReference>
<feature type="active site" description="For autocatalytic cleavage activity" evidence="14">
    <location>
        <position position="120"/>
    </location>
</feature>
<keyword evidence="9 14" id="KW-0805">Transcription regulation</keyword>
<protein>
    <recommendedName>
        <fullName evidence="14">LexA repressor</fullName>
        <ecNumber evidence="14">3.4.21.88</ecNumber>
    </recommendedName>
</protein>
<evidence type="ECO:0000256" key="8">
    <source>
        <dbReference type="ARBA" id="ARBA00022813"/>
    </source>
</evidence>
<comment type="similarity">
    <text evidence="1 14 15">Belongs to the peptidase S24 family.</text>
</comment>
<evidence type="ECO:0000259" key="19">
    <source>
        <dbReference type="Pfam" id="PF01726"/>
    </source>
</evidence>
<dbReference type="InterPro" id="IPR039418">
    <property type="entry name" value="LexA-like"/>
</dbReference>
<reference evidence="20 21" key="1">
    <citation type="submission" date="2017-09" db="EMBL/GenBank/DDBJ databases">
        <title>Depth-based differentiation of microbial function through sediment-hosted aquifers and enrichment of novel symbionts in the deep terrestrial subsurface.</title>
        <authorList>
            <person name="Probst A.J."/>
            <person name="Ladd B."/>
            <person name="Jarett J.K."/>
            <person name="Geller-Mcgrath D.E."/>
            <person name="Sieber C.M."/>
            <person name="Emerson J.B."/>
            <person name="Anantharaman K."/>
            <person name="Thomas B.C."/>
            <person name="Malmstrom R."/>
            <person name="Stieglmeier M."/>
            <person name="Klingl A."/>
            <person name="Woyke T."/>
            <person name="Ryan C.M."/>
            <person name="Banfield J.F."/>
        </authorList>
    </citation>
    <scope>NUCLEOTIDE SEQUENCE [LARGE SCALE GENOMIC DNA]</scope>
    <source>
        <strain evidence="20">CG22_combo_CG10-13_8_21_14_all_35_9</strain>
    </source>
</reference>
<keyword evidence="3" id="KW-0489">Methyltransferase</keyword>
<keyword evidence="6 14" id="KW-0227">DNA damage</keyword>
<dbReference type="GO" id="GO:0032259">
    <property type="term" value="P:methylation"/>
    <property type="evidence" value="ECO:0007669"/>
    <property type="project" value="UniProtKB-KW"/>
</dbReference>
<dbReference type="SUPFAM" id="SSF51306">
    <property type="entry name" value="LexA/Signal peptidase"/>
    <property type="match status" value="1"/>
</dbReference>
<evidence type="ECO:0000256" key="14">
    <source>
        <dbReference type="HAMAP-Rule" id="MF_00015"/>
    </source>
</evidence>
<dbReference type="InterPro" id="IPR006199">
    <property type="entry name" value="LexA_DNA-bd_dom"/>
</dbReference>
<dbReference type="PANTHER" id="PTHR33516">
    <property type="entry name" value="LEXA REPRESSOR"/>
    <property type="match status" value="1"/>
</dbReference>
<dbReference type="InterPro" id="IPR036390">
    <property type="entry name" value="WH_DNA-bd_sf"/>
</dbReference>
<evidence type="ECO:0000313" key="21">
    <source>
        <dbReference type="Proteomes" id="UP000231021"/>
    </source>
</evidence>
<dbReference type="Gene3D" id="1.10.10.10">
    <property type="entry name" value="Winged helix-like DNA-binding domain superfamily/Winged helix DNA-binding domain"/>
    <property type="match status" value="1"/>
</dbReference>
<dbReference type="SUPFAM" id="SSF53335">
    <property type="entry name" value="S-adenosyl-L-methionine-dependent methyltransferases"/>
    <property type="match status" value="1"/>
</dbReference>
<evidence type="ECO:0000313" key="20">
    <source>
        <dbReference type="EMBL" id="PIP62233.1"/>
    </source>
</evidence>
<feature type="site" description="Cleavage; by autolysis" evidence="14">
    <location>
        <begin position="85"/>
        <end position="86"/>
    </location>
</feature>
<feature type="DNA-binding region" description="H-T-H motif" evidence="14">
    <location>
        <begin position="26"/>
        <end position="46"/>
    </location>
</feature>
<dbReference type="AlphaFoldDB" id="A0A2H0BX07"/>
<keyword evidence="7 14" id="KW-0378">Hydrolase</keyword>
<organism evidence="20 21">
    <name type="scientific">Candidatus Roizmanbacteria bacterium CG22_combo_CG10-13_8_21_14_all_35_9</name>
    <dbReference type="NCBI Taxonomy" id="1974861"/>
    <lineage>
        <taxon>Bacteria</taxon>
        <taxon>Candidatus Roizmaniibacteriota</taxon>
    </lineage>
</organism>
<comment type="caution">
    <text evidence="20">The sequence shown here is derived from an EMBL/GenBank/DDBJ whole genome shotgun (WGS) entry which is preliminary data.</text>
</comment>
<keyword evidence="13 14" id="KW-0742">SOS response</keyword>
<evidence type="ECO:0000256" key="1">
    <source>
        <dbReference type="ARBA" id="ARBA00007484"/>
    </source>
</evidence>
<dbReference type="GO" id="GO:0008170">
    <property type="term" value="F:N-methyltransferase activity"/>
    <property type="evidence" value="ECO:0007669"/>
    <property type="project" value="InterPro"/>
</dbReference>
<dbReference type="GO" id="GO:0045892">
    <property type="term" value="P:negative regulation of DNA-templated transcription"/>
    <property type="evidence" value="ECO:0007669"/>
    <property type="project" value="UniProtKB-UniRule"/>
</dbReference>
<evidence type="ECO:0000256" key="7">
    <source>
        <dbReference type="ARBA" id="ARBA00022801"/>
    </source>
</evidence>
<feature type="domain" description="Peptidase S24/S26A/S26B/S26C" evidence="17">
    <location>
        <begin position="78"/>
        <end position="190"/>
    </location>
</feature>
<dbReference type="Gene3D" id="2.10.109.10">
    <property type="entry name" value="Umud Fragment, subunit A"/>
    <property type="match status" value="1"/>
</dbReference>
<keyword evidence="10 14" id="KW-0238">DNA-binding</keyword>
<keyword evidence="5 14" id="KW-0235">DNA replication</keyword>
<dbReference type="InterPro" id="IPR029063">
    <property type="entry name" value="SAM-dependent_MTases_sf"/>
</dbReference>
<evidence type="ECO:0000256" key="12">
    <source>
        <dbReference type="ARBA" id="ARBA00023204"/>
    </source>
</evidence>
<dbReference type="PRINTS" id="PR00726">
    <property type="entry name" value="LEXASERPTASE"/>
</dbReference>
<evidence type="ECO:0000256" key="15">
    <source>
        <dbReference type="RuleBase" id="RU003991"/>
    </source>
</evidence>
<dbReference type="InterPro" id="IPR050077">
    <property type="entry name" value="LexA_repressor"/>
</dbReference>
<dbReference type="GO" id="GO:0004252">
    <property type="term" value="F:serine-type endopeptidase activity"/>
    <property type="evidence" value="ECO:0007669"/>
    <property type="project" value="UniProtKB-UniRule"/>
</dbReference>
<comment type="subunit">
    <text evidence="14">Homodimer.</text>
</comment>
<evidence type="ECO:0000256" key="4">
    <source>
        <dbReference type="ARBA" id="ARBA00022679"/>
    </source>
</evidence>
<evidence type="ECO:0000256" key="16">
    <source>
        <dbReference type="RuleBase" id="RU362026"/>
    </source>
</evidence>
<evidence type="ECO:0000256" key="3">
    <source>
        <dbReference type="ARBA" id="ARBA00022603"/>
    </source>
</evidence>
<keyword evidence="11 14" id="KW-0804">Transcription</keyword>
<feature type="domain" description="DNA methylase N-4/N-6" evidence="18">
    <location>
        <begin position="247"/>
        <end position="461"/>
    </location>
</feature>
<comment type="function">
    <text evidence="14">Represses a number of genes involved in the response to DNA damage (SOS response), including recA and lexA. In the presence of single-stranded DNA, RecA interacts with LexA causing an autocatalytic cleavage which disrupts the DNA-binding part of LexA, leading to derepression of the SOS regulon and eventually DNA repair.</text>
</comment>
<dbReference type="InterPro" id="IPR036286">
    <property type="entry name" value="LexA/Signal_pep-like_sf"/>
</dbReference>
<dbReference type="Pfam" id="PF01555">
    <property type="entry name" value="N6_N4_Mtase"/>
    <property type="match status" value="1"/>
</dbReference>
<gene>
    <name evidence="14" type="primary">lexA</name>
    <name evidence="20" type="ORF">COW98_05140</name>
</gene>
<feature type="active site" description="For autocatalytic cleavage activity" evidence="14">
    <location>
        <position position="158"/>
    </location>
</feature>
<dbReference type="Pfam" id="PF01726">
    <property type="entry name" value="LexA_DNA_bind"/>
    <property type="match status" value="1"/>
</dbReference>
<dbReference type="SUPFAM" id="SSF46785">
    <property type="entry name" value="Winged helix' DNA-binding domain"/>
    <property type="match status" value="1"/>
</dbReference>
<feature type="domain" description="LexA repressor DNA-binding" evidence="19">
    <location>
        <begin position="2"/>
        <end position="62"/>
    </location>
</feature>
<dbReference type="InterPro" id="IPR036388">
    <property type="entry name" value="WH-like_DNA-bd_sf"/>
</dbReference>
<evidence type="ECO:0000256" key="9">
    <source>
        <dbReference type="ARBA" id="ARBA00023015"/>
    </source>
</evidence>
<dbReference type="GO" id="GO:0006260">
    <property type="term" value="P:DNA replication"/>
    <property type="evidence" value="ECO:0007669"/>
    <property type="project" value="UniProtKB-UniRule"/>
</dbReference>
<evidence type="ECO:0000259" key="18">
    <source>
        <dbReference type="Pfam" id="PF01555"/>
    </source>
</evidence>
<dbReference type="Proteomes" id="UP000231021">
    <property type="component" value="Unassembled WGS sequence"/>
</dbReference>
<keyword evidence="12 14" id="KW-0234">DNA repair</keyword>
<dbReference type="GO" id="GO:0006281">
    <property type="term" value="P:DNA repair"/>
    <property type="evidence" value="ECO:0007669"/>
    <property type="project" value="UniProtKB-UniRule"/>
</dbReference>
<dbReference type="GO" id="GO:0009432">
    <property type="term" value="P:SOS response"/>
    <property type="evidence" value="ECO:0007669"/>
    <property type="project" value="UniProtKB-UniRule"/>
</dbReference>
<dbReference type="NCBIfam" id="TIGR00498">
    <property type="entry name" value="lexA"/>
    <property type="match status" value="1"/>
</dbReference>
<dbReference type="HAMAP" id="MF_00015">
    <property type="entry name" value="LexA"/>
    <property type="match status" value="1"/>
</dbReference>
<accession>A0A2H0BX07</accession>
<evidence type="ECO:0000256" key="13">
    <source>
        <dbReference type="ARBA" id="ARBA00023236"/>
    </source>
</evidence>
<dbReference type="Pfam" id="PF00717">
    <property type="entry name" value="Peptidase_S24"/>
    <property type="match status" value="1"/>
</dbReference>
<dbReference type="InterPro" id="IPR006200">
    <property type="entry name" value="LexA"/>
</dbReference>
<keyword evidence="8 14" id="KW-0068">Autocatalytic cleavage</keyword>
<dbReference type="GO" id="GO:0003677">
    <property type="term" value="F:DNA binding"/>
    <property type="evidence" value="ECO:0007669"/>
    <property type="project" value="UniProtKB-UniRule"/>
</dbReference>
<dbReference type="InterPro" id="IPR015927">
    <property type="entry name" value="Peptidase_S24_S26A/B/C"/>
</dbReference>
<dbReference type="EMBL" id="PCTB01000106">
    <property type="protein sequence ID" value="PIP62233.1"/>
    <property type="molecule type" value="Genomic_DNA"/>
</dbReference>
<comment type="similarity">
    <text evidence="16">Belongs to the N(4)/N(6)-methyltransferase family.</text>
</comment>